<dbReference type="SMART" id="SM00013">
    <property type="entry name" value="LRRNT"/>
    <property type="match status" value="1"/>
</dbReference>
<dbReference type="InterPro" id="IPR013098">
    <property type="entry name" value="Ig_I-set"/>
</dbReference>
<dbReference type="GO" id="GO:0007399">
    <property type="term" value="P:nervous system development"/>
    <property type="evidence" value="ECO:0007669"/>
    <property type="project" value="UniProtKB-ARBA"/>
</dbReference>
<dbReference type="Pfam" id="PF13855">
    <property type="entry name" value="LRR_8"/>
    <property type="match status" value="5"/>
</dbReference>
<dbReference type="SUPFAM" id="SSF48726">
    <property type="entry name" value="Immunoglobulin"/>
    <property type="match status" value="3"/>
</dbReference>
<evidence type="ECO:0000256" key="10">
    <source>
        <dbReference type="SAM" id="MobiDB-lite"/>
    </source>
</evidence>
<name>A0A8I6R6E6_CIMLE</name>
<dbReference type="InterPro" id="IPR001611">
    <property type="entry name" value="Leu-rich_rpt"/>
</dbReference>
<keyword evidence="3" id="KW-0964">Secreted</keyword>
<dbReference type="PROSITE" id="PS51450">
    <property type="entry name" value="LRR"/>
    <property type="match status" value="6"/>
</dbReference>
<dbReference type="SUPFAM" id="SSF52058">
    <property type="entry name" value="L domain-like"/>
    <property type="match status" value="2"/>
</dbReference>
<keyword evidence="11" id="KW-1133">Transmembrane helix</keyword>
<dbReference type="AlphaFoldDB" id="A0A8I6R6E6"/>
<dbReference type="InterPro" id="IPR003599">
    <property type="entry name" value="Ig_sub"/>
</dbReference>
<dbReference type="PANTHER" id="PTHR45842:SF21">
    <property type="entry name" value="IG-LIKE DOMAIN-CONTAINING PROTEIN"/>
    <property type="match status" value="1"/>
</dbReference>
<dbReference type="Gene3D" id="3.80.10.10">
    <property type="entry name" value="Ribonuclease Inhibitor"/>
    <property type="match status" value="3"/>
</dbReference>
<dbReference type="SMART" id="SM00365">
    <property type="entry name" value="LRR_SD22"/>
    <property type="match status" value="7"/>
</dbReference>
<evidence type="ECO:0000256" key="6">
    <source>
        <dbReference type="ARBA" id="ARBA00022737"/>
    </source>
</evidence>
<keyword evidence="11" id="KW-0812">Transmembrane</keyword>
<dbReference type="InterPro" id="IPR003598">
    <property type="entry name" value="Ig_sub2"/>
</dbReference>
<evidence type="ECO:0000256" key="12">
    <source>
        <dbReference type="SAM" id="SignalP"/>
    </source>
</evidence>
<evidence type="ECO:0000256" key="9">
    <source>
        <dbReference type="ARBA" id="ARBA00023319"/>
    </source>
</evidence>
<dbReference type="InterPro" id="IPR036179">
    <property type="entry name" value="Ig-like_dom_sf"/>
</dbReference>
<dbReference type="InterPro" id="IPR000372">
    <property type="entry name" value="LRRNT"/>
</dbReference>
<dbReference type="Proteomes" id="UP000494040">
    <property type="component" value="Unassembled WGS sequence"/>
</dbReference>
<evidence type="ECO:0000256" key="7">
    <source>
        <dbReference type="ARBA" id="ARBA00023157"/>
    </source>
</evidence>
<keyword evidence="4" id="KW-0433">Leucine-rich repeat</keyword>
<keyword evidence="7" id="KW-1015">Disulfide bond</keyword>
<dbReference type="InterPro" id="IPR032675">
    <property type="entry name" value="LRR_dom_sf"/>
</dbReference>
<keyword evidence="15" id="KW-1185">Reference proteome</keyword>
<dbReference type="SMART" id="SM00369">
    <property type="entry name" value="LRR_TYP"/>
    <property type="match status" value="14"/>
</dbReference>
<dbReference type="FunFam" id="2.60.40.10:FF:000107">
    <property type="entry name" value="Myosin, light chain kinase a"/>
    <property type="match status" value="1"/>
</dbReference>
<dbReference type="SMART" id="SM00409">
    <property type="entry name" value="IG"/>
    <property type="match status" value="3"/>
</dbReference>
<keyword evidence="5 12" id="KW-0732">Signal</keyword>
<evidence type="ECO:0000256" key="4">
    <source>
        <dbReference type="ARBA" id="ARBA00022614"/>
    </source>
</evidence>
<feature type="domain" description="Ig-like" evidence="13">
    <location>
        <begin position="735"/>
        <end position="821"/>
    </location>
</feature>
<evidence type="ECO:0000256" key="11">
    <source>
        <dbReference type="SAM" id="Phobius"/>
    </source>
</evidence>
<dbReference type="InterPro" id="IPR000483">
    <property type="entry name" value="Cys-rich_flank_reg_C"/>
</dbReference>
<dbReference type="Pfam" id="PF13927">
    <property type="entry name" value="Ig_3"/>
    <property type="match status" value="1"/>
</dbReference>
<dbReference type="FunFam" id="3.80.10.10:FF:000002">
    <property type="entry name" value="Slit guidance ligand 2"/>
    <property type="match status" value="1"/>
</dbReference>
<dbReference type="InterPro" id="IPR013783">
    <property type="entry name" value="Ig-like_fold"/>
</dbReference>
<keyword evidence="2" id="KW-0217">Developmental protein</keyword>
<dbReference type="GO" id="GO:0005576">
    <property type="term" value="C:extracellular region"/>
    <property type="evidence" value="ECO:0007669"/>
    <property type="project" value="UniProtKB-SubCell"/>
</dbReference>
<dbReference type="GeneID" id="106661121"/>
<dbReference type="OrthoDB" id="5917255at2759"/>
<feature type="region of interest" description="Disordered" evidence="10">
    <location>
        <begin position="876"/>
        <end position="905"/>
    </location>
</feature>
<evidence type="ECO:0000256" key="1">
    <source>
        <dbReference type="ARBA" id="ARBA00004613"/>
    </source>
</evidence>
<dbReference type="PROSITE" id="PS50835">
    <property type="entry name" value="IG_LIKE"/>
    <property type="match status" value="3"/>
</dbReference>
<dbReference type="Pfam" id="PF00560">
    <property type="entry name" value="LRR_1"/>
    <property type="match status" value="1"/>
</dbReference>
<proteinExistence type="predicted"/>
<feature type="compositionally biased region" description="Basic and acidic residues" evidence="10">
    <location>
        <begin position="876"/>
        <end position="887"/>
    </location>
</feature>
<sequence length="1000" mass="111109">MRVSLIALFVYVYSLKGIRTSVKCHNQCSCLESYVDCSDKQLTGIPDSLPNWAKILDLSKNSLHGPNVSEALSHYQELNEIKLDHNEFTFIPIENTMHNLISFSITHNKIKMFPDHFWSNVPKLISLDVSHNELSIITPGMLVKSASLTTLKIDNNYLIDIPIADHVESLTTLSLAHNKISQFPPMLWENLPKLSNFDISYNDLTVIGPEMFSKATHLSSLNLNNNKISSIKNGSFSAMNKLTDLKLSKNNLLHLKKETFRNLTNLKKLELNKNALSTIEGLTFKGLDKLIVLKIRQNPITTLQDGAFWGLHKLQILKLDHNDIKTIWKGWTYGLESLQELYLSHNKIHMIYDDSLDACKHLLQLDLSNNELTVIKPSFFKGLEKLKKLKLDGNKISTIAEGAFISTPSLEVLELNHNCINWIIEDMSGVFFGLKHLKKLGLAANQITSINQKAFVGLTSLTQLDLSSNLIKTIQDNTFGHMPLSVLTMNTSSLLCDCNLVWLSNWIQASSLKFSNAYCDYPEALKGKLLVDIPIEQLLCLENDSPKPIITEGPKSSVAVSGKEVKLSCHASSSSNSSLNFKWKRNNDDVTVQHATAINNTSYLIFSNVELSHAGKYQCIVSNRFGTSYSEKATLSVLVMPVMTKKPVNVTVRAGSTVKLECAASGEPIPQVGWRKDGGTEFPAAQERRMHVMPTDDVFYIVNAKPTDSGLYSCIAKNAAGTVMANTTLTVHEAPSFIKKMEDIEVGIGKTTVLECMGSGWPKPKLRWWKDGVSITPGHRHILTADDQLLIIMDVKSADAGVYQCEITNSLGTEKSTAQLVIAPAYSATADNMTGVIIITVVCCAVGTSAIWVIIIYQTRKRFQINEMAKPVGKLTHLDNKSEHSASSKDSGTGDSTKRSSDEINIENSRNLNEYRVEGLDIVEASFPLLSSGKNIHSIENANDCCCNHSQRQHTRNNHDRCKNHRPYSMPAKSTIVTSNSIPQLNSYMCLYVAPKPTPI</sequence>
<dbReference type="InterPro" id="IPR003591">
    <property type="entry name" value="Leu-rich_rpt_typical-subtyp"/>
</dbReference>
<dbReference type="FunFam" id="3.80.10.10:FF:000770">
    <property type="entry name" value="Uncharacterized protein"/>
    <property type="match status" value="1"/>
</dbReference>
<feature type="domain" description="Ig-like" evidence="13">
    <location>
        <begin position="641"/>
        <end position="730"/>
    </location>
</feature>
<evidence type="ECO:0000313" key="15">
    <source>
        <dbReference type="Proteomes" id="UP000494040"/>
    </source>
</evidence>
<evidence type="ECO:0000259" key="13">
    <source>
        <dbReference type="PROSITE" id="PS50835"/>
    </source>
</evidence>
<dbReference type="GO" id="GO:0071944">
    <property type="term" value="C:cell periphery"/>
    <property type="evidence" value="ECO:0007669"/>
    <property type="project" value="UniProtKB-ARBA"/>
</dbReference>
<dbReference type="RefSeq" id="XP_014239818.1">
    <property type="nucleotide sequence ID" value="XM_014384332.2"/>
</dbReference>
<reference evidence="14" key="1">
    <citation type="submission" date="2022-01" db="UniProtKB">
        <authorList>
            <consortium name="EnsemblMetazoa"/>
        </authorList>
    </citation>
    <scope>IDENTIFICATION</scope>
</reference>
<evidence type="ECO:0000313" key="14">
    <source>
        <dbReference type="EnsemblMetazoa" id="XP_014239818.1"/>
    </source>
</evidence>
<dbReference type="EnsemblMetazoa" id="XM_014384332.2">
    <property type="protein sequence ID" value="XP_014239818.1"/>
    <property type="gene ID" value="LOC106661121"/>
</dbReference>
<dbReference type="SMART" id="SM00408">
    <property type="entry name" value="IGc2"/>
    <property type="match status" value="3"/>
</dbReference>
<dbReference type="KEGG" id="clec:106661121"/>
<protein>
    <recommendedName>
        <fullName evidence="13">Ig-like domain-containing protein</fullName>
    </recommendedName>
</protein>
<evidence type="ECO:0000256" key="8">
    <source>
        <dbReference type="ARBA" id="ARBA00023180"/>
    </source>
</evidence>
<dbReference type="InterPro" id="IPR007110">
    <property type="entry name" value="Ig-like_dom"/>
</dbReference>
<dbReference type="InterPro" id="IPR050467">
    <property type="entry name" value="LRFN"/>
</dbReference>
<comment type="subcellular location">
    <subcellularLocation>
        <location evidence="1">Secreted</location>
    </subcellularLocation>
</comment>
<dbReference type="Pfam" id="PF07679">
    <property type="entry name" value="I-set"/>
    <property type="match status" value="2"/>
</dbReference>
<dbReference type="PANTHER" id="PTHR45842">
    <property type="entry name" value="SYNAPTIC ADHESION-LIKE MOLECULE SALM"/>
    <property type="match status" value="1"/>
</dbReference>
<dbReference type="OMA" id="WIIEDQS"/>
<feature type="chain" id="PRO_5035172390" description="Ig-like domain-containing protein" evidence="12">
    <location>
        <begin position="18"/>
        <end position="1000"/>
    </location>
</feature>
<accession>A0A8I6R6E6</accession>
<dbReference type="SMART" id="SM00082">
    <property type="entry name" value="LRRCT"/>
    <property type="match status" value="1"/>
</dbReference>
<feature type="transmembrane region" description="Helical" evidence="11">
    <location>
        <begin position="836"/>
        <end position="857"/>
    </location>
</feature>
<feature type="signal peptide" evidence="12">
    <location>
        <begin position="1"/>
        <end position="17"/>
    </location>
</feature>
<keyword evidence="6" id="KW-0677">Repeat</keyword>
<evidence type="ECO:0000256" key="5">
    <source>
        <dbReference type="ARBA" id="ARBA00022729"/>
    </source>
</evidence>
<feature type="domain" description="Ig-like" evidence="13">
    <location>
        <begin position="548"/>
        <end position="636"/>
    </location>
</feature>
<organism evidence="14 15">
    <name type="scientific">Cimex lectularius</name>
    <name type="common">Bed bug</name>
    <name type="synonym">Acanthia lectularia</name>
    <dbReference type="NCBI Taxonomy" id="79782"/>
    <lineage>
        <taxon>Eukaryota</taxon>
        <taxon>Metazoa</taxon>
        <taxon>Ecdysozoa</taxon>
        <taxon>Arthropoda</taxon>
        <taxon>Hexapoda</taxon>
        <taxon>Insecta</taxon>
        <taxon>Pterygota</taxon>
        <taxon>Neoptera</taxon>
        <taxon>Paraneoptera</taxon>
        <taxon>Hemiptera</taxon>
        <taxon>Heteroptera</taxon>
        <taxon>Panheteroptera</taxon>
        <taxon>Cimicomorpha</taxon>
        <taxon>Cimicidae</taxon>
        <taxon>Cimex</taxon>
    </lineage>
</organism>
<evidence type="ECO:0000256" key="3">
    <source>
        <dbReference type="ARBA" id="ARBA00022525"/>
    </source>
</evidence>
<keyword evidence="8" id="KW-0325">Glycoprotein</keyword>
<keyword evidence="11" id="KW-0472">Membrane</keyword>
<evidence type="ECO:0000256" key="2">
    <source>
        <dbReference type="ARBA" id="ARBA00022473"/>
    </source>
</evidence>
<dbReference type="Gene3D" id="2.60.40.10">
    <property type="entry name" value="Immunoglobulins"/>
    <property type="match status" value="3"/>
</dbReference>
<keyword evidence="9" id="KW-0393">Immunoglobulin domain</keyword>
<dbReference type="FunFam" id="2.60.40.10:FF:000150">
    <property type="entry name" value="Leucine rich repeats and immunoglobulin like domains 3"/>
    <property type="match status" value="1"/>
</dbReference>